<sequence length="425" mass="47368">MRGRRVLWSALLVLLFALPAGARDNGDRLLAHLVSLTDPESLELCLDDPPDEKGRVRHLSCVLTGGTFTGFRVEKVALEAFFLELSPPSAWGKGGRRFLDVRGALCTRMEVVLLEKDLREALTPYPCENYRLLPDLLPGKVSLRVRFTPHPLPFPSVAEVVARPALRGGRELWLEESRITLNGQDRTDAFREEFLRVQPFADLGDFGFPAALTDLCVDGEKLALSTRTLPGRAEGRVYRYERSPSPVPRRPEIGAVFRERLRDGDLLFVNGKAWRTKLVRLAEKSPPGASHVGVVRVLDGVPRVVHASPELGRMAIQSLEEFFAFEGVDFARVCRLADNPGAAEEASRRMEAYARRGVPFDDRYDAAEGDRLYCTEAIWRAFGAAGVDLAGDRWISLRNPIIRGRVLLPYALSRSPLLVEVSTFP</sequence>
<dbReference type="Gene3D" id="3.90.1720.10">
    <property type="entry name" value="endopeptidase domain like (from Nostoc punctiforme)"/>
    <property type="match status" value="1"/>
</dbReference>
<evidence type="ECO:0000313" key="3">
    <source>
        <dbReference type="Proteomes" id="UP000005096"/>
    </source>
</evidence>
<dbReference type="Pfam" id="PF05708">
    <property type="entry name" value="Peptidase_C92"/>
    <property type="match status" value="1"/>
</dbReference>
<dbReference type="Proteomes" id="UP000005096">
    <property type="component" value="Chromosome"/>
</dbReference>
<keyword evidence="1" id="KW-0732">Signal</keyword>
<evidence type="ECO:0008006" key="4">
    <source>
        <dbReference type="Google" id="ProtNLM"/>
    </source>
</evidence>
<dbReference type="AlphaFoldDB" id="E3CWV3"/>
<evidence type="ECO:0000256" key="1">
    <source>
        <dbReference type="SAM" id="SignalP"/>
    </source>
</evidence>
<feature type="signal peptide" evidence="1">
    <location>
        <begin position="1"/>
        <end position="22"/>
    </location>
</feature>
<feature type="chain" id="PRO_5003168119" description="Permuted papain-like amidase YaeF/Yiix C92 family enzyme" evidence="1">
    <location>
        <begin position="23"/>
        <end position="425"/>
    </location>
</feature>
<dbReference type="RefSeq" id="WP_006300584.1">
    <property type="nucleotide sequence ID" value="NZ_CM001022.1"/>
</dbReference>
<reference evidence="2 3" key="1">
    <citation type="journal article" date="2010" name="Stand. Genomic Sci.">
        <title>Non-contiguous finished genome sequence of Aminomonas paucivorans type strain (GLU-3).</title>
        <authorList>
            <person name="Pitluck S."/>
            <person name="Yasawong M."/>
            <person name="Held B."/>
            <person name="Lapidus A."/>
            <person name="Nolan M."/>
            <person name="Copeland A."/>
            <person name="Lucas S."/>
            <person name="Del Rio T.G."/>
            <person name="Tice H."/>
            <person name="Cheng J.F."/>
            <person name="Chertkov O."/>
            <person name="Goodwin L."/>
            <person name="Tapia R."/>
            <person name="Han C."/>
            <person name="Liolios K."/>
            <person name="Ivanova N."/>
            <person name="Mavromatis K."/>
            <person name="Ovchinnikova G."/>
            <person name="Pati A."/>
            <person name="Chen A."/>
            <person name="Palaniappan K."/>
            <person name="Land M."/>
            <person name="Hauser L."/>
            <person name="Chang Y.J."/>
            <person name="Jeffries C.D."/>
            <person name="Pukall R."/>
            <person name="Spring S."/>
            <person name="Rohde M."/>
            <person name="Sikorski J."/>
            <person name="Goker M."/>
            <person name="Woyke T."/>
            <person name="Bristow J."/>
            <person name="Eisen J.A."/>
            <person name="Markowitz V."/>
            <person name="Hugenholtz P."/>
            <person name="Kyrpides N.C."/>
            <person name="Klenk H.P."/>
        </authorList>
    </citation>
    <scope>NUCLEOTIDE SEQUENCE [LARGE SCALE GENOMIC DNA]</scope>
    <source>
        <strain evidence="2 3">DSM 12260</strain>
    </source>
</reference>
<protein>
    <recommendedName>
        <fullName evidence="4">Permuted papain-like amidase YaeF/Yiix C92 family enzyme</fullName>
    </recommendedName>
</protein>
<dbReference type="SUPFAM" id="SSF54001">
    <property type="entry name" value="Cysteine proteinases"/>
    <property type="match status" value="1"/>
</dbReference>
<organism evidence="2 3">
    <name type="scientific">Aminomonas paucivorans DSM 12260</name>
    <dbReference type="NCBI Taxonomy" id="584708"/>
    <lineage>
        <taxon>Bacteria</taxon>
        <taxon>Thermotogati</taxon>
        <taxon>Synergistota</taxon>
        <taxon>Synergistia</taxon>
        <taxon>Synergistales</taxon>
        <taxon>Synergistaceae</taxon>
        <taxon>Aminomonas</taxon>
    </lineage>
</organism>
<dbReference type="InterPro" id="IPR024453">
    <property type="entry name" value="Peptidase_C92"/>
</dbReference>
<accession>E3CWV3</accession>
<evidence type="ECO:0000313" key="2">
    <source>
        <dbReference type="EMBL" id="EFQ23403.1"/>
    </source>
</evidence>
<dbReference type="EMBL" id="CM001022">
    <property type="protein sequence ID" value="EFQ23403.1"/>
    <property type="molecule type" value="Genomic_DNA"/>
</dbReference>
<dbReference type="PaxDb" id="584708-Apau_0976"/>
<name>E3CWV3_9BACT</name>
<gene>
    <name evidence="2" type="ORF">Apau_0976</name>
</gene>
<proteinExistence type="predicted"/>
<dbReference type="InterPro" id="IPR038765">
    <property type="entry name" value="Papain-like_cys_pep_sf"/>
</dbReference>
<dbReference type="STRING" id="584708.Apau_0976"/>
<keyword evidence="3" id="KW-1185">Reference proteome</keyword>
<dbReference type="HOGENOM" id="CLU_645027_0_0_0"/>